<gene>
    <name evidence="1" type="ORF">OWR29_23490</name>
</gene>
<proteinExistence type="predicted"/>
<name>A0ABT4B3A9_9ACTN</name>
<protein>
    <submittedName>
        <fullName evidence="1">DUF2332 domain-containing protein</fullName>
    </submittedName>
</protein>
<evidence type="ECO:0000313" key="2">
    <source>
        <dbReference type="Proteomes" id="UP001151002"/>
    </source>
</evidence>
<accession>A0ABT4B3A9</accession>
<dbReference type="Proteomes" id="UP001151002">
    <property type="component" value="Unassembled WGS sequence"/>
</dbReference>
<dbReference type="EMBL" id="JAPNTZ010000008">
    <property type="protein sequence ID" value="MCY1140971.1"/>
    <property type="molecule type" value="Genomic_DNA"/>
</dbReference>
<organism evidence="1 2">
    <name type="scientific">Paractinoplanes pyxinae</name>
    <dbReference type="NCBI Taxonomy" id="2997416"/>
    <lineage>
        <taxon>Bacteria</taxon>
        <taxon>Bacillati</taxon>
        <taxon>Actinomycetota</taxon>
        <taxon>Actinomycetes</taxon>
        <taxon>Micromonosporales</taxon>
        <taxon>Micromonosporaceae</taxon>
        <taxon>Paractinoplanes</taxon>
    </lineage>
</organism>
<dbReference type="RefSeq" id="WP_267565337.1">
    <property type="nucleotide sequence ID" value="NZ_JAPNTZ010000008.1"/>
</dbReference>
<dbReference type="InterPro" id="IPR011200">
    <property type="entry name" value="UCP012608"/>
</dbReference>
<comment type="caution">
    <text evidence="1">The sequence shown here is derived from an EMBL/GenBank/DDBJ whole genome shotgun (WGS) entry which is preliminary data.</text>
</comment>
<dbReference type="Pfam" id="PF10094">
    <property type="entry name" value="DUF2332"/>
    <property type="match status" value="1"/>
</dbReference>
<sequence>MTAADWYVDFAERQARGVFPTYERLSLGVARDDELLALLETVPPPKRQPNLLFAVVQWLSGPVHDYERFRAFVVAEWPRVSAELRVRATQTNEIGRSALLLPVLAALPQPLALIEVGASAGLNLYPDKYRYRYGDTTLGSSGPELDCDATGLTPPTALPEIVWRAGIDLNPLDITDPGDRGWLEALIWPEHDHRRERFRQAAAIAAADPPRLIRGDLVDDLPALLAEAPADATRVVFHTSVLYQVPENRRRAFVKLIGTLPVHWLSAEDPGTIEYAGLPAPPPDGRHKNVLALDGKPLAWTEGHGRSLSWFGA</sequence>
<keyword evidence="2" id="KW-1185">Reference proteome</keyword>
<reference evidence="1" key="1">
    <citation type="submission" date="2022-11" db="EMBL/GenBank/DDBJ databases">
        <authorList>
            <person name="Somphong A."/>
            <person name="Phongsopitanun W."/>
        </authorList>
    </citation>
    <scope>NUCLEOTIDE SEQUENCE</scope>
    <source>
        <strain evidence="1">Pm04-4</strain>
    </source>
</reference>
<evidence type="ECO:0000313" key="1">
    <source>
        <dbReference type="EMBL" id="MCY1140971.1"/>
    </source>
</evidence>